<evidence type="ECO:0000256" key="7">
    <source>
        <dbReference type="PIRSR" id="PIRSR601765-1"/>
    </source>
</evidence>
<dbReference type="InterPro" id="IPR001765">
    <property type="entry name" value="Carbonic_anhydrase"/>
</dbReference>
<dbReference type="GO" id="GO:0055085">
    <property type="term" value="P:transmembrane transport"/>
    <property type="evidence" value="ECO:0007669"/>
    <property type="project" value="InterPro"/>
</dbReference>
<reference evidence="11" key="1">
    <citation type="submission" date="2024-07" db="EMBL/GenBank/DDBJ databases">
        <title>Complete genome sequences of cellulolytic bacteria, Kitasatospora sp. CMC57 and Streptomyces sp. CMC78, isolated from Japanese agricultural soil.</title>
        <authorList>
            <person name="Hashimoto T."/>
            <person name="Ito M."/>
            <person name="Iwamoto M."/>
            <person name="Fukahori D."/>
            <person name="Shoda T."/>
            <person name="Sakoda M."/>
            <person name="Morohoshi T."/>
            <person name="Mitsuboshi M."/>
            <person name="Nishizawa T."/>
        </authorList>
    </citation>
    <scope>NUCLEOTIDE SEQUENCE</scope>
    <source>
        <strain evidence="11">CMC57</strain>
    </source>
</reference>
<evidence type="ECO:0000259" key="10">
    <source>
        <dbReference type="Pfam" id="PF00916"/>
    </source>
</evidence>
<feature type="transmembrane region" description="Helical" evidence="9">
    <location>
        <begin position="264"/>
        <end position="287"/>
    </location>
</feature>
<evidence type="ECO:0000256" key="6">
    <source>
        <dbReference type="ARBA" id="ARBA00024993"/>
    </source>
</evidence>
<keyword evidence="4 9" id="KW-1133">Transmembrane helix</keyword>
<evidence type="ECO:0000313" key="11">
    <source>
        <dbReference type="EMBL" id="BFP47159.1"/>
    </source>
</evidence>
<dbReference type="Gene3D" id="3.40.1050.10">
    <property type="entry name" value="Carbonic anhydrase"/>
    <property type="match status" value="1"/>
</dbReference>
<feature type="transmembrane region" description="Helical" evidence="9">
    <location>
        <begin position="181"/>
        <end position="203"/>
    </location>
</feature>
<dbReference type="GO" id="GO:0004089">
    <property type="term" value="F:carbonate dehydratase activity"/>
    <property type="evidence" value="ECO:0007669"/>
    <property type="project" value="InterPro"/>
</dbReference>
<evidence type="ECO:0000256" key="5">
    <source>
        <dbReference type="ARBA" id="ARBA00023136"/>
    </source>
</evidence>
<evidence type="ECO:0000256" key="1">
    <source>
        <dbReference type="ARBA" id="ARBA00004141"/>
    </source>
</evidence>
<evidence type="ECO:0000256" key="9">
    <source>
        <dbReference type="SAM" id="Phobius"/>
    </source>
</evidence>
<feature type="transmembrane region" description="Helical" evidence="9">
    <location>
        <begin position="409"/>
        <end position="431"/>
    </location>
</feature>
<accession>A0AB33K0L6</accession>
<dbReference type="GO" id="GO:0008270">
    <property type="term" value="F:zinc ion binding"/>
    <property type="evidence" value="ECO:0007669"/>
    <property type="project" value="InterPro"/>
</dbReference>
<protein>
    <submittedName>
        <fullName evidence="11">SulP family inorganic anion transporter</fullName>
    </submittedName>
</protein>
<evidence type="ECO:0000256" key="2">
    <source>
        <dbReference type="ARBA" id="ARBA00006217"/>
    </source>
</evidence>
<dbReference type="AlphaFoldDB" id="A0AB33K0L6"/>
<dbReference type="GO" id="GO:0016020">
    <property type="term" value="C:membrane"/>
    <property type="evidence" value="ECO:0007669"/>
    <property type="project" value="UniProtKB-SubCell"/>
</dbReference>
<dbReference type="InterPro" id="IPR001902">
    <property type="entry name" value="SLC26A/SulP_fam"/>
</dbReference>
<proteinExistence type="inferred from homology"/>
<comment type="function">
    <text evidence="6">Catalyzes the reversible hydration of carbon dioxide to form bicarbonate.</text>
</comment>
<evidence type="ECO:0000256" key="4">
    <source>
        <dbReference type="ARBA" id="ARBA00022989"/>
    </source>
</evidence>
<dbReference type="SMART" id="SM00947">
    <property type="entry name" value="Pro_CA"/>
    <property type="match status" value="1"/>
</dbReference>
<feature type="transmembrane region" description="Helical" evidence="9">
    <location>
        <begin position="383"/>
        <end position="403"/>
    </location>
</feature>
<feature type="transmembrane region" description="Helical" evidence="9">
    <location>
        <begin position="443"/>
        <end position="472"/>
    </location>
</feature>
<feature type="transmembrane region" description="Helical" evidence="9">
    <location>
        <begin position="223"/>
        <end position="243"/>
    </location>
</feature>
<feature type="transmembrane region" description="Helical" evidence="9">
    <location>
        <begin position="108"/>
        <end position="127"/>
    </location>
</feature>
<dbReference type="EMBL" id="AP035881">
    <property type="protein sequence ID" value="BFP47159.1"/>
    <property type="molecule type" value="Genomic_DNA"/>
</dbReference>
<feature type="region of interest" description="Disordered" evidence="8">
    <location>
        <begin position="1"/>
        <end position="48"/>
    </location>
</feature>
<feature type="binding site" evidence="7">
    <location>
        <position position="700"/>
    </location>
    <ligand>
        <name>Zn(2+)</name>
        <dbReference type="ChEBI" id="CHEBI:29105"/>
    </ligand>
</feature>
<comment type="cofactor">
    <cofactor evidence="7">
        <name>Zn(2+)</name>
        <dbReference type="ChEBI" id="CHEBI:29105"/>
    </cofactor>
    <text evidence="7">Binds 1 zinc ion per subunit.</text>
</comment>
<feature type="binding site" evidence="7">
    <location>
        <position position="638"/>
    </location>
    <ligand>
        <name>Zn(2+)</name>
        <dbReference type="ChEBI" id="CHEBI:29105"/>
    </ligand>
</feature>
<dbReference type="InterPro" id="IPR011547">
    <property type="entry name" value="SLC26A/SulP_dom"/>
</dbReference>
<feature type="transmembrane region" description="Helical" evidence="9">
    <location>
        <begin position="307"/>
        <end position="330"/>
    </location>
</feature>
<feature type="domain" description="SLC26A/SulP transporter" evidence="10">
    <location>
        <begin position="76"/>
        <end position="440"/>
    </location>
</feature>
<feature type="compositionally biased region" description="Basic and acidic residues" evidence="8">
    <location>
        <begin position="24"/>
        <end position="38"/>
    </location>
</feature>
<comment type="similarity">
    <text evidence="2">Belongs to the beta-class carbonic anhydrase family.</text>
</comment>
<evidence type="ECO:0000256" key="3">
    <source>
        <dbReference type="ARBA" id="ARBA00022692"/>
    </source>
</evidence>
<feature type="transmembrane region" description="Helical" evidence="9">
    <location>
        <begin position="80"/>
        <end position="101"/>
    </location>
</feature>
<feature type="transmembrane region" description="Helical" evidence="9">
    <location>
        <begin position="147"/>
        <end position="169"/>
    </location>
</feature>
<sequence>MVPGVDEPTPPCPHPTTIPRHTVATHDSRSDPPKHRPDLTAFVPPERRDTMTFDVSAAPIASDTTDHAPPGRRGRLARDLPASLVVFLIAVPFSLGIALATGAPLTSGLVAAAVGGVVAGALGGTPLQVTGPSAALTVVTAGLIAQFGWQVTCAVTVAAGLLQLLLGTFRVARSALAVSPAVVHGMLAGVGLTIAIAQLHVVLGGSPQSAALANLIALPGQLSGPHLPALAVGGLAMALLFGWPRLGLLPGRAGRIGAVAARMPAALVAVAAATGLSIGLGLTLARVELPSWEQHDFAALPSLGQLSAHWPVLLAAVLTVTAVAGVESLLSAVAVGRMAPGPIDLDRELRGQGFANLLTGLLGGLPVAGGAVRSTANIRAGAVSRWSAVLHGVWVLVAALALGGGLRQIPLAALAALVLVVGIQMVSFAHIRRVHRHREFPVYLATVLGVVLLGVPLGVLLGGGVAALLALYRLTRAHVDVLPEPDGSWTVRTHGPLTFAVVPRLSRALAAIPAGARVTVSHDGSFLDHAAYEQVHAWRADHQATGGQVTVLTEPDEHEQVLDPDGTLRVGSSPGPHRCRAWTPWGGHHCIEPGADDPHGRLLDGVRGFQQHTAHLVRPELARLAREGQTPSQLFLTCADSRLVTSMITSSGPGDMFTVRNVGNLVPAPYEPGAADDSVAAAVQYAVEVLEVRSITICGHSGCGAMKALLDGVHLAPGPPTALSRWLRNGRGSLDRLRRAPAMFADRPVVSEVEQLCITNVVQQLDQLLAHPAVERRVAAGTLRLVGMYFDFADAQAYVLDPVLRSFVPVSERRRSPTAPGPGESTGLAA</sequence>
<name>A0AB33K0L6_9ACTN</name>
<organism evidence="11">
    <name type="scientific">Kitasatospora sp. CMC57</name>
    <dbReference type="NCBI Taxonomy" id="3231513"/>
    <lineage>
        <taxon>Bacteria</taxon>
        <taxon>Bacillati</taxon>
        <taxon>Actinomycetota</taxon>
        <taxon>Actinomycetes</taxon>
        <taxon>Kitasatosporales</taxon>
        <taxon>Streptomycetaceae</taxon>
        <taxon>Kitasatospora</taxon>
    </lineage>
</organism>
<dbReference type="PANTHER" id="PTHR11814">
    <property type="entry name" value="SULFATE TRANSPORTER"/>
    <property type="match status" value="1"/>
</dbReference>
<dbReference type="Pfam" id="PF00916">
    <property type="entry name" value="Sulfate_transp"/>
    <property type="match status" value="1"/>
</dbReference>
<feature type="binding site" evidence="7">
    <location>
        <position position="640"/>
    </location>
    <ligand>
        <name>Zn(2+)</name>
        <dbReference type="ChEBI" id="CHEBI:29105"/>
    </ligand>
</feature>
<feature type="binding site" evidence="7">
    <location>
        <position position="703"/>
    </location>
    <ligand>
        <name>Zn(2+)</name>
        <dbReference type="ChEBI" id="CHEBI:29105"/>
    </ligand>
</feature>
<keyword evidence="7" id="KW-0479">Metal-binding</keyword>
<dbReference type="SUPFAM" id="SSF53056">
    <property type="entry name" value="beta-carbonic anhydrase, cab"/>
    <property type="match status" value="1"/>
</dbReference>
<keyword evidence="5 9" id="KW-0472">Membrane</keyword>
<comment type="subcellular location">
    <subcellularLocation>
        <location evidence="1">Membrane</location>
        <topology evidence="1">Multi-pass membrane protein</topology>
    </subcellularLocation>
</comment>
<gene>
    <name evidence="11" type="ORF">KCMC57_35270</name>
</gene>
<evidence type="ECO:0000256" key="8">
    <source>
        <dbReference type="SAM" id="MobiDB-lite"/>
    </source>
</evidence>
<dbReference type="Pfam" id="PF00484">
    <property type="entry name" value="Pro_CA"/>
    <property type="match status" value="1"/>
</dbReference>
<keyword evidence="3 9" id="KW-0812">Transmembrane</keyword>
<dbReference type="InterPro" id="IPR036874">
    <property type="entry name" value="Carbonic_anhydrase_sf"/>
</dbReference>
<keyword evidence="7" id="KW-0862">Zinc</keyword>